<dbReference type="Proteomes" id="UP000694845">
    <property type="component" value="Unplaced"/>
</dbReference>
<name>A0A8B7ZAA0_ACAPL</name>
<feature type="chain" id="PRO_5034192791" evidence="1">
    <location>
        <begin position="20"/>
        <end position="438"/>
    </location>
</feature>
<dbReference type="RefSeq" id="XP_022101745.1">
    <property type="nucleotide sequence ID" value="XM_022246053.1"/>
</dbReference>
<evidence type="ECO:0000313" key="3">
    <source>
        <dbReference type="RefSeq" id="XP_022101745.1"/>
    </source>
</evidence>
<dbReference type="AlphaFoldDB" id="A0A8B7ZAA0"/>
<feature type="signal peptide" evidence="1">
    <location>
        <begin position="1"/>
        <end position="19"/>
    </location>
</feature>
<proteinExistence type="predicted"/>
<evidence type="ECO:0000256" key="1">
    <source>
        <dbReference type="SAM" id="SignalP"/>
    </source>
</evidence>
<dbReference type="KEGG" id="aplc:110985207"/>
<keyword evidence="1" id="KW-0732">Signal</keyword>
<accession>A0A8B7ZAA0</accession>
<dbReference type="PROSITE" id="PS51257">
    <property type="entry name" value="PROKAR_LIPOPROTEIN"/>
    <property type="match status" value="1"/>
</dbReference>
<protein>
    <submittedName>
        <fullName evidence="3">Uncharacterized protein LOC110985207</fullName>
    </submittedName>
</protein>
<dbReference type="OrthoDB" id="5952652at2759"/>
<keyword evidence="2" id="KW-1185">Reference proteome</keyword>
<sequence length="438" mass="50786">MARPLVSFVCVLCACSVISLVLVSYNKYPSNVLANQEVWLPKPRIGYTEAGDRTDLIATEGHTLTLTIRMSAVPKLITRLYCDLLRSAVLFWSSKLGHISVILDKESEADHRFAATLSRHERELGVKFDFMYEPLPKKPAILKMGRGGGYGRRLWSSFFMDLYINSSIIAWIDTDAMFTTPVTPENIFNGHRLRVVTFTDWSRMHRNGCYEATKLALGKDMVADFMTHFPAYIWRDTITNCRNHMLKHMKVTRLDDAFPKLVNLVSPVNVILNYAYYFENDRYDWHLDVNKDQEAYNLKQLPRGLNIKPNETIPEVRVTVHEKYYQKPKEPNPLLQGYCVAKRFVGPLPANCQTFENVTNFQLFEFSWFPGIIQSHICTWCGSDEGRRDCVRRLEAHYKNVKTYYNLGWFDLNLRRVRAVEKVAAQENAMCPKIFDFD</sequence>
<dbReference type="OMA" id="TIRMSAV"/>
<gene>
    <name evidence="3" type="primary">LOC110985207</name>
</gene>
<dbReference type="GeneID" id="110985207"/>
<organism evidence="2 3">
    <name type="scientific">Acanthaster planci</name>
    <name type="common">Crown-of-thorns starfish</name>
    <dbReference type="NCBI Taxonomy" id="133434"/>
    <lineage>
        <taxon>Eukaryota</taxon>
        <taxon>Metazoa</taxon>
        <taxon>Echinodermata</taxon>
        <taxon>Eleutherozoa</taxon>
        <taxon>Asterozoa</taxon>
        <taxon>Asteroidea</taxon>
        <taxon>Valvatacea</taxon>
        <taxon>Valvatida</taxon>
        <taxon>Acanthasteridae</taxon>
        <taxon>Acanthaster</taxon>
    </lineage>
</organism>
<reference evidence="3" key="1">
    <citation type="submission" date="2025-08" db="UniProtKB">
        <authorList>
            <consortium name="RefSeq"/>
        </authorList>
    </citation>
    <scope>IDENTIFICATION</scope>
</reference>
<evidence type="ECO:0000313" key="2">
    <source>
        <dbReference type="Proteomes" id="UP000694845"/>
    </source>
</evidence>